<dbReference type="PANTHER" id="PTHR34512">
    <property type="entry name" value="CELL SURFACE PROTEIN"/>
    <property type="match status" value="1"/>
</dbReference>
<dbReference type="Gene3D" id="2.130.10.10">
    <property type="entry name" value="YVTN repeat-like/Quinoprotein amine dehydrogenase"/>
    <property type="match status" value="1"/>
</dbReference>
<evidence type="ECO:0000259" key="2">
    <source>
        <dbReference type="Pfam" id="PF13360"/>
    </source>
</evidence>
<evidence type="ECO:0000256" key="1">
    <source>
        <dbReference type="SAM" id="SignalP"/>
    </source>
</evidence>
<feature type="domain" description="Pyrrolo-quinoline quinone repeat" evidence="2">
    <location>
        <begin position="84"/>
        <end position="348"/>
    </location>
</feature>
<evidence type="ECO:0000313" key="3">
    <source>
        <dbReference type="EMBL" id="MCY1720684.1"/>
    </source>
</evidence>
<dbReference type="Pfam" id="PF13360">
    <property type="entry name" value="PQQ_2"/>
    <property type="match status" value="1"/>
</dbReference>
<reference evidence="3" key="1">
    <citation type="submission" date="2022-11" db="EMBL/GenBank/DDBJ databases">
        <title>Marilongibacter aestuarii gen. nov., sp. nov., isolated from tidal flat sediment.</title>
        <authorList>
            <person name="Jiayan W."/>
        </authorList>
    </citation>
    <scope>NUCLEOTIDE SEQUENCE</scope>
    <source>
        <strain evidence="3">Z1-6</strain>
    </source>
</reference>
<dbReference type="InterPro" id="IPR011047">
    <property type="entry name" value="Quinoprotein_ADH-like_sf"/>
</dbReference>
<gene>
    <name evidence="3" type="ORF">OU798_10040</name>
</gene>
<dbReference type="Proteomes" id="UP001145087">
    <property type="component" value="Unassembled WGS sequence"/>
</dbReference>
<dbReference type="AlphaFoldDB" id="A0A9X3F4Z7"/>
<feature type="chain" id="PRO_5040775117" evidence="1">
    <location>
        <begin position="22"/>
        <end position="430"/>
    </location>
</feature>
<keyword evidence="1" id="KW-0732">Signal</keyword>
<name>A0A9X3F4Z7_9BACT</name>
<feature type="signal peptide" evidence="1">
    <location>
        <begin position="1"/>
        <end position="21"/>
    </location>
</feature>
<protein>
    <submittedName>
        <fullName evidence="3">PQQ-binding-like beta-propeller repeat protein</fullName>
    </submittedName>
</protein>
<dbReference type="InterPro" id="IPR002372">
    <property type="entry name" value="PQQ_rpt_dom"/>
</dbReference>
<comment type="caution">
    <text evidence="3">The sequence shown here is derived from an EMBL/GenBank/DDBJ whole genome shotgun (WGS) entry which is preliminary data.</text>
</comment>
<sequence>MKNVILLCILTILLFSCTNQKQRNWNQYLGPDRNATLAKAEIMRSWPEGGPAKVWECSLGPGYGGASIFDDEVFLLDRIKGESDVLRCIDLNTGKEKWNYSYAAPGELPYPGSRSVPAVDENYIWCVGPHGHFNCIDKKTQQSVWSHNMLEEYGGDLQTWGFSLSPIVFGDLVLVAPQGEEAGVVAFNKTSGDVVWESRPFTGQRFHVSPTLGKYGGIDQIIMISSCFKGDSLSSDEVVSFEVNTGRELWRYEGIDSHSSIAPPVAIDENRLFLTSCAYNDKYDPISILLDISSDDGEKFQITEMFRNEDVGCKMHPPVFINDHFYINNNGKPNELVCLTQNGERVWEKGSAPGFDLGSLILIDGLIINQNGKNGDIHLIEPTVEGYKEVGKASFFNAKQSQAWAPMAFSKGKLLVRDTEKMVCVDLKEI</sequence>
<dbReference type="InterPro" id="IPR015943">
    <property type="entry name" value="WD40/YVTN_repeat-like_dom_sf"/>
</dbReference>
<accession>A0A9X3F4Z7</accession>
<organism evidence="3 4">
    <name type="scientific">Draconibacterium aestuarii</name>
    <dbReference type="NCBI Taxonomy" id="2998507"/>
    <lineage>
        <taxon>Bacteria</taxon>
        <taxon>Pseudomonadati</taxon>
        <taxon>Bacteroidota</taxon>
        <taxon>Bacteroidia</taxon>
        <taxon>Marinilabiliales</taxon>
        <taxon>Prolixibacteraceae</taxon>
        <taxon>Draconibacterium</taxon>
    </lineage>
</organism>
<evidence type="ECO:0000313" key="4">
    <source>
        <dbReference type="Proteomes" id="UP001145087"/>
    </source>
</evidence>
<dbReference type="PROSITE" id="PS51257">
    <property type="entry name" value="PROKAR_LIPOPROTEIN"/>
    <property type="match status" value="1"/>
</dbReference>
<dbReference type="EMBL" id="JAPOHD010000020">
    <property type="protein sequence ID" value="MCY1720684.1"/>
    <property type="molecule type" value="Genomic_DNA"/>
</dbReference>
<proteinExistence type="predicted"/>
<dbReference type="PANTHER" id="PTHR34512:SF30">
    <property type="entry name" value="OUTER MEMBRANE PROTEIN ASSEMBLY FACTOR BAMB"/>
    <property type="match status" value="1"/>
</dbReference>
<dbReference type="RefSeq" id="WP_343333017.1">
    <property type="nucleotide sequence ID" value="NZ_JAPOHD010000020.1"/>
</dbReference>
<keyword evidence="4" id="KW-1185">Reference proteome</keyword>
<dbReference type="SUPFAM" id="SSF50998">
    <property type="entry name" value="Quinoprotein alcohol dehydrogenase-like"/>
    <property type="match status" value="1"/>
</dbReference>